<gene>
    <name evidence="1" type="ORF">SAMN04488541_10452</name>
</gene>
<dbReference type="STRING" id="1003.SAMN04488541_10452"/>
<protein>
    <submittedName>
        <fullName evidence="1">Uncharacterized protein</fullName>
    </submittedName>
</protein>
<evidence type="ECO:0000313" key="2">
    <source>
        <dbReference type="Proteomes" id="UP000199513"/>
    </source>
</evidence>
<organism evidence="1 2">
    <name type="scientific">Thermoflexibacter ruber</name>
    <dbReference type="NCBI Taxonomy" id="1003"/>
    <lineage>
        <taxon>Bacteria</taxon>
        <taxon>Pseudomonadati</taxon>
        <taxon>Bacteroidota</taxon>
        <taxon>Cytophagia</taxon>
        <taxon>Cytophagales</taxon>
        <taxon>Thermoflexibacteraceae</taxon>
        <taxon>Thermoflexibacter</taxon>
    </lineage>
</organism>
<name>A0A1I2JB47_9BACT</name>
<reference evidence="2" key="1">
    <citation type="submission" date="2016-10" db="EMBL/GenBank/DDBJ databases">
        <authorList>
            <person name="Varghese N."/>
            <person name="Submissions S."/>
        </authorList>
    </citation>
    <scope>NUCLEOTIDE SEQUENCE [LARGE SCALE GENOMIC DNA]</scope>
    <source>
        <strain>GEY</strain>
        <strain evidence="2">DSM 9560</strain>
    </source>
</reference>
<accession>A0A1I2JB47</accession>
<proteinExistence type="predicted"/>
<dbReference type="Gene3D" id="3.90.226.10">
    <property type="entry name" value="2-enoyl-CoA Hydratase, Chain A, domain 1"/>
    <property type="match status" value="1"/>
</dbReference>
<sequence length="118" mass="13111">MRPFMNVAIVGSRTFGKFVGGPIMVEQNHTFSPITFRTTNAIGEVFYQGMEPNFATVEDASRNWGDTRDPMFGAALHYAINGNFNGFSASTSGRIEIGTEITNIYGTEPMLEGLYWRN</sequence>
<evidence type="ECO:0000313" key="1">
    <source>
        <dbReference type="EMBL" id="SFF51210.1"/>
    </source>
</evidence>
<dbReference type="Proteomes" id="UP000199513">
    <property type="component" value="Unassembled WGS sequence"/>
</dbReference>
<dbReference type="EMBL" id="FONY01000045">
    <property type="protein sequence ID" value="SFF51210.1"/>
    <property type="molecule type" value="Genomic_DNA"/>
</dbReference>
<dbReference type="AlphaFoldDB" id="A0A1I2JB47"/>
<dbReference type="Gene3D" id="3.30.750.170">
    <property type="match status" value="1"/>
</dbReference>
<keyword evidence="2" id="KW-1185">Reference proteome</keyword>